<dbReference type="AlphaFoldDB" id="A0A8H7GKK8"/>
<name>A0A8H7GKK8_9ASCO</name>
<organism evidence="2 3">
    <name type="scientific">Metschnikowia pulcherrima</name>
    <dbReference type="NCBI Taxonomy" id="27326"/>
    <lineage>
        <taxon>Eukaryota</taxon>
        <taxon>Fungi</taxon>
        <taxon>Dikarya</taxon>
        <taxon>Ascomycota</taxon>
        <taxon>Saccharomycotina</taxon>
        <taxon>Pichiomycetes</taxon>
        <taxon>Metschnikowiaceae</taxon>
        <taxon>Metschnikowia</taxon>
    </lineage>
</organism>
<evidence type="ECO:0000256" key="1">
    <source>
        <dbReference type="SAM" id="MobiDB-lite"/>
    </source>
</evidence>
<accession>A0A8H7GKK8</accession>
<feature type="region of interest" description="Disordered" evidence="1">
    <location>
        <begin position="21"/>
        <end position="40"/>
    </location>
</feature>
<sequence length="65" mass="7241">MHIGIWTWTWTWKYIHGGHDNNSGLSAPPPPPPRENQYSDRSKVNGVISTLPSPKFVSVFPPSGL</sequence>
<dbReference type="Proteomes" id="UP000649328">
    <property type="component" value="Unassembled WGS sequence"/>
</dbReference>
<evidence type="ECO:0000313" key="2">
    <source>
        <dbReference type="EMBL" id="KAF7998735.1"/>
    </source>
</evidence>
<dbReference type="EMBL" id="JACBPP010000011">
    <property type="protein sequence ID" value="KAF7998735.1"/>
    <property type="molecule type" value="Genomic_DNA"/>
</dbReference>
<evidence type="ECO:0000313" key="3">
    <source>
        <dbReference type="Proteomes" id="UP000649328"/>
    </source>
</evidence>
<reference evidence="2" key="1">
    <citation type="submission" date="2020-10" db="EMBL/GenBank/DDBJ databases">
        <title>The Whole-Genome Sequence of Metschnikowia persimmonesis, a Novel Endophytic Yeast Species Isolated from Medicinal Plant Diospyros kaki Thumb.</title>
        <authorList>
            <person name="Rahmat E."/>
            <person name="Kang Y."/>
        </authorList>
    </citation>
    <scope>NUCLEOTIDE SEQUENCE</scope>
    <source>
        <strain evidence="2">KIOM G15050</strain>
    </source>
</reference>
<comment type="caution">
    <text evidence="2">The sequence shown here is derived from an EMBL/GenBank/DDBJ whole genome shotgun (WGS) entry which is preliminary data.</text>
</comment>
<proteinExistence type="predicted"/>
<gene>
    <name evidence="2" type="ORF">HF325_006800</name>
</gene>
<protein>
    <submittedName>
        <fullName evidence="2">Uncharacterized protein</fullName>
    </submittedName>
</protein>
<keyword evidence="3" id="KW-1185">Reference proteome</keyword>